<evidence type="ECO:0000256" key="5">
    <source>
        <dbReference type="SAM" id="MobiDB-lite"/>
    </source>
</evidence>
<proteinExistence type="predicted"/>
<dbReference type="GO" id="GO:0042795">
    <property type="term" value="P:snRNA transcription by RNA polymerase II"/>
    <property type="evidence" value="ECO:0007669"/>
    <property type="project" value="TreeGrafter"/>
</dbReference>
<evidence type="ECO:0000313" key="10">
    <source>
        <dbReference type="Proteomes" id="UP000244722"/>
    </source>
</evidence>
<dbReference type="InterPro" id="IPR001005">
    <property type="entry name" value="SANT/Myb"/>
</dbReference>
<feature type="domain" description="HTH myb-type" evidence="8">
    <location>
        <begin position="1"/>
        <end position="50"/>
    </location>
</feature>
<dbReference type="SMART" id="SM00717">
    <property type="entry name" value="SANT"/>
    <property type="match status" value="3"/>
</dbReference>
<name>A0A2T7A572_TUBBO</name>
<feature type="domain" description="Myb-like" evidence="6">
    <location>
        <begin position="54"/>
        <end position="104"/>
    </location>
</feature>
<dbReference type="GO" id="GO:0000978">
    <property type="term" value="F:RNA polymerase II cis-regulatory region sequence-specific DNA binding"/>
    <property type="evidence" value="ECO:0007669"/>
    <property type="project" value="TreeGrafter"/>
</dbReference>
<comment type="caution">
    <text evidence="9">The sequence shown here is derived from an EMBL/GenBank/DDBJ whole genome shotgun (WGS) entry which is preliminary data.</text>
</comment>
<keyword evidence="1" id="KW-0805">Transcription regulation</keyword>
<reference evidence="9 10" key="1">
    <citation type="submission" date="2017-04" db="EMBL/GenBank/DDBJ databases">
        <title>Draft genome sequence of Tuber borchii Vittad., a whitish edible truffle.</title>
        <authorList>
            <consortium name="DOE Joint Genome Institute"/>
            <person name="Murat C."/>
            <person name="Kuo A."/>
            <person name="Barry K.W."/>
            <person name="Clum A."/>
            <person name="Dockter R.B."/>
            <person name="Fauchery L."/>
            <person name="Iotti M."/>
            <person name="Kohler A."/>
            <person name="Labutti K."/>
            <person name="Lindquist E.A."/>
            <person name="Lipzen A."/>
            <person name="Ohm R.A."/>
            <person name="Wang M."/>
            <person name="Grigoriev I.V."/>
            <person name="Zambonelli A."/>
            <person name="Martin F.M."/>
        </authorList>
    </citation>
    <scope>NUCLEOTIDE SEQUENCE [LARGE SCALE GENOMIC DNA]</scope>
    <source>
        <strain evidence="9 10">Tbo3840</strain>
    </source>
</reference>
<dbReference type="OrthoDB" id="2143914at2759"/>
<dbReference type="GO" id="GO:0019185">
    <property type="term" value="C:snRNA-activating protein complex"/>
    <property type="evidence" value="ECO:0007669"/>
    <property type="project" value="TreeGrafter"/>
</dbReference>
<feature type="domain" description="HTH myb-type" evidence="8">
    <location>
        <begin position="110"/>
        <end position="160"/>
    </location>
</feature>
<feature type="compositionally biased region" description="Polar residues" evidence="5">
    <location>
        <begin position="275"/>
        <end position="291"/>
    </location>
</feature>
<evidence type="ECO:0000259" key="6">
    <source>
        <dbReference type="PROSITE" id="PS50090"/>
    </source>
</evidence>
<evidence type="ECO:0000256" key="3">
    <source>
        <dbReference type="ARBA" id="ARBA00023163"/>
    </source>
</evidence>
<gene>
    <name evidence="9" type="ORF">B9Z19DRAFT_1120001</name>
</gene>
<dbReference type="PANTHER" id="PTHR46621:SF1">
    <property type="entry name" value="SNRNA-ACTIVATING PROTEIN COMPLEX SUBUNIT 4"/>
    <property type="match status" value="1"/>
</dbReference>
<dbReference type="PANTHER" id="PTHR46621">
    <property type="entry name" value="SNRNA-ACTIVATING PROTEIN COMPLEX SUBUNIT 4"/>
    <property type="match status" value="1"/>
</dbReference>
<keyword evidence="2 9" id="KW-0238">DNA-binding</keyword>
<dbReference type="Pfam" id="PF00249">
    <property type="entry name" value="Myb_DNA-binding"/>
    <property type="match status" value="1"/>
</dbReference>
<dbReference type="Gene3D" id="1.10.10.60">
    <property type="entry name" value="Homeodomain-like"/>
    <property type="match status" value="3"/>
</dbReference>
<dbReference type="PROSITE" id="PS51294">
    <property type="entry name" value="HTH_MYB"/>
    <property type="match status" value="3"/>
</dbReference>
<keyword evidence="4" id="KW-0539">Nucleus</keyword>
<dbReference type="GO" id="GO:0042796">
    <property type="term" value="P:snRNA transcription by RNA polymerase III"/>
    <property type="evidence" value="ECO:0007669"/>
    <property type="project" value="TreeGrafter"/>
</dbReference>
<feature type="domain" description="Myb-like" evidence="6">
    <location>
        <begin position="105"/>
        <end position="156"/>
    </location>
</feature>
<dbReference type="EMBL" id="NESQ01000020">
    <property type="protein sequence ID" value="PUU82897.1"/>
    <property type="molecule type" value="Genomic_DNA"/>
</dbReference>
<dbReference type="AlphaFoldDB" id="A0A2T7A572"/>
<keyword evidence="9" id="KW-0371">Homeobox</keyword>
<evidence type="ECO:0000259" key="8">
    <source>
        <dbReference type="PROSITE" id="PS51294"/>
    </source>
</evidence>
<feature type="domain" description="SANT" evidence="7">
    <location>
        <begin position="108"/>
        <end position="161"/>
    </location>
</feature>
<keyword evidence="10" id="KW-1185">Reference proteome</keyword>
<protein>
    <submittedName>
        <fullName evidence="9">Homeodomain-like protein</fullName>
    </submittedName>
</protein>
<dbReference type="Pfam" id="PF13921">
    <property type="entry name" value="Myb_DNA-bind_6"/>
    <property type="match status" value="1"/>
</dbReference>
<dbReference type="STRING" id="42251.A0A2T7A572"/>
<organism evidence="9 10">
    <name type="scientific">Tuber borchii</name>
    <name type="common">White truffle</name>
    <dbReference type="NCBI Taxonomy" id="42251"/>
    <lineage>
        <taxon>Eukaryota</taxon>
        <taxon>Fungi</taxon>
        <taxon>Dikarya</taxon>
        <taxon>Ascomycota</taxon>
        <taxon>Pezizomycotina</taxon>
        <taxon>Pezizomycetes</taxon>
        <taxon>Pezizales</taxon>
        <taxon>Tuberaceae</taxon>
        <taxon>Tuber</taxon>
    </lineage>
</organism>
<evidence type="ECO:0000256" key="1">
    <source>
        <dbReference type="ARBA" id="ARBA00023015"/>
    </source>
</evidence>
<evidence type="ECO:0000313" key="9">
    <source>
        <dbReference type="EMBL" id="PUU82897.1"/>
    </source>
</evidence>
<keyword evidence="3" id="KW-0804">Transcription</keyword>
<accession>A0A2T7A572</accession>
<dbReference type="InterPro" id="IPR017930">
    <property type="entry name" value="Myb_dom"/>
</dbReference>
<dbReference type="Proteomes" id="UP000244722">
    <property type="component" value="Unassembled WGS sequence"/>
</dbReference>
<evidence type="ECO:0000256" key="2">
    <source>
        <dbReference type="ARBA" id="ARBA00023125"/>
    </source>
</evidence>
<dbReference type="SUPFAM" id="SSF46689">
    <property type="entry name" value="Homeodomain-like"/>
    <property type="match status" value="2"/>
</dbReference>
<dbReference type="InterPro" id="IPR017884">
    <property type="entry name" value="SANT_dom"/>
</dbReference>
<dbReference type="GO" id="GO:0001006">
    <property type="term" value="F:RNA polymerase III type 3 promoter sequence-specific DNA binding"/>
    <property type="evidence" value="ECO:0007669"/>
    <property type="project" value="TreeGrafter"/>
</dbReference>
<dbReference type="InterPro" id="IPR051575">
    <property type="entry name" value="Myb-like_DNA-bd"/>
</dbReference>
<feature type="region of interest" description="Disordered" evidence="5">
    <location>
        <begin position="159"/>
        <end position="301"/>
    </location>
</feature>
<dbReference type="InterPro" id="IPR009057">
    <property type="entry name" value="Homeodomain-like_sf"/>
</dbReference>
<evidence type="ECO:0000259" key="7">
    <source>
        <dbReference type="PROSITE" id="PS51293"/>
    </source>
</evidence>
<feature type="domain" description="Myb-like" evidence="6">
    <location>
        <begin position="1"/>
        <end position="53"/>
    </location>
</feature>
<evidence type="ECO:0000256" key="4">
    <source>
        <dbReference type="ARBA" id="ARBA00023242"/>
    </source>
</evidence>
<dbReference type="PROSITE" id="PS50090">
    <property type="entry name" value="MYB_LIKE"/>
    <property type="match status" value="3"/>
</dbReference>
<feature type="domain" description="HTH myb-type" evidence="8">
    <location>
        <begin position="54"/>
        <end position="108"/>
    </location>
</feature>
<dbReference type="CDD" id="cd00167">
    <property type="entry name" value="SANT"/>
    <property type="match status" value="3"/>
</dbReference>
<dbReference type="PROSITE" id="PS51293">
    <property type="entry name" value="SANT"/>
    <property type="match status" value="1"/>
</dbReference>
<sequence>MPRERRKWTEGEDAILRDAVLKGGEGACDWHLIASCIPGRTNKDCRKRWHYKVAATVNKGPWEVAEDERLWAAVQEHGSRWALVAQVVKTRNGDQCSKRWYDALDPSIDHSPWTPDEDVRLLEAIEKHGRNWKAIVKAYFPRRTSLSAKNRYSLLIRKMEPKNKQSQTGGSKKANQKSSQKLQSQVDTLEASKIPAPQFRQESANMGMKREDEHSRSHAYGNSLSGGAGGSLNVLFEPTCQPGNANNGGSGSNTNPGNAKQDQQPQQPVAFESPLLSQKGTPGISSYTPPSSDCPALSPADWSGLVTNGNAGSEASFPVATPPGNSEDMSLFFNDLHLTSSLSQGDLIQFAAKHPERMVARSISLDQGTMGSNRGIDFRGNITPRPSNAGQDAGGDTGSRVITVMINSEVPETVNSIVNHIGREEGVSIAIHLG</sequence>
<feature type="compositionally biased region" description="Polar residues" evidence="5">
    <location>
        <begin position="176"/>
        <end position="187"/>
    </location>
</feature>